<evidence type="ECO:0000313" key="1">
    <source>
        <dbReference type="EMBL" id="KAK4312859.1"/>
    </source>
</evidence>
<reference evidence="1" key="1">
    <citation type="submission" date="2023-11" db="EMBL/GenBank/DDBJ databases">
        <title>Genome assemblies of two species of porcelain crab, Petrolisthes cinctipes and Petrolisthes manimaculis (Anomura: Porcellanidae).</title>
        <authorList>
            <person name="Angst P."/>
        </authorList>
    </citation>
    <scope>NUCLEOTIDE SEQUENCE</scope>
    <source>
        <strain evidence="1">PB745_02</strain>
        <tissue evidence="1">Gill</tissue>
    </source>
</reference>
<protein>
    <submittedName>
        <fullName evidence="1">Uncharacterized protein</fullName>
    </submittedName>
</protein>
<proteinExistence type="predicted"/>
<accession>A0AAE1UBS1</accession>
<gene>
    <name evidence="1" type="ORF">Pmani_015754</name>
</gene>
<sequence>MAKKPGIGEEWSLWIWNGVGMMTVKWMAKGCGGAVLGFPGLDVLLGLFGGGASAVLRLPGFALDLDAILDLSNFFFDSGTVVCLPGGAVLGFPGLDVLLGLFGGGASAVLRLPGFALDLDAILDLSNFFFDSGTVVCLPGGAVLGFPGLDVLLGLFGGGASAVLRLPGFALDLDAILDLSNFFFDSGTVVCLPGGAVLGFPGLDVLLGLFGGGASAVLRLPGFALDLDAILDLSNVFFDSGTVVCLPGPNSVVGATRGFALVAGAVLPLFCSTSVTGGAVLGFPGLDVLLGLFGGGASAVLRLPGFALDLDAILDLSNFFFDSGTVVCLPGPNSVVSPLSDDAASAPGLYTEITLADGLSVFGA</sequence>
<organism evidence="1 2">
    <name type="scientific">Petrolisthes manimaculis</name>
    <dbReference type="NCBI Taxonomy" id="1843537"/>
    <lineage>
        <taxon>Eukaryota</taxon>
        <taxon>Metazoa</taxon>
        <taxon>Ecdysozoa</taxon>
        <taxon>Arthropoda</taxon>
        <taxon>Crustacea</taxon>
        <taxon>Multicrustacea</taxon>
        <taxon>Malacostraca</taxon>
        <taxon>Eumalacostraca</taxon>
        <taxon>Eucarida</taxon>
        <taxon>Decapoda</taxon>
        <taxon>Pleocyemata</taxon>
        <taxon>Anomura</taxon>
        <taxon>Galatheoidea</taxon>
        <taxon>Porcellanidae</taxon>
        <taxon>Petrolisthes</taxon>
    </lineage>
</organism>
<dbReference type="EMBL" id="JAWZYT010001371">
    <property type="protein sequence ID" value="KAK4312859.1"/>
    <property type="molecule type" value="Genomic_DNA"/>
</dbReference>
<comment type="caution">
    <text evidence="1">The sequence shown here is derived from an EMBL/GenBank/DDBJ whole genome shotgun (WGS) entry which is preliminary data.</text>
</comment>
<keyword evidence="2" id="KW-1185">Reference proteome</keyword>
<dbReference type="Proteomes" id="UP001292094">
    <property type="component" value="Unassembled WGS sequence"/>
</dbReference>
<name>A0AAE1UBS1_9EUCA</name>
<dbReference type="AlphaFoldDB" id="A0AAE1UBS1"/>
<evidence type="ECO:0000313" key="2">
    <source>
        <dbReference type="Proteomes" id="UP001292094"/>
    </source>
</evidence>